<dbReference type="GO" id="GO:0003677">
    <property type="term" value="F:DNA binding"/>
    <property type="evidence" value="ECO:0007669"/>
    <property type="project" value="UniProtKB-UniRule"/>
</dbReference>
<dbReference type="GO" id="GO:0006355">
    <property type="term" value="P:regulation of DNA-templated transcription"/>
    <property type="evidence" value="ECO:0000318"/>
    <property type="project" value="GO_Central"/>
</dbReference>
<feature type="DNA-binding region" description="Homeobox" evidence="2">
    <location>
        <begin position="21"/>
        <end position="85"/>
    </location>
</feature>
<evidence type="ECO:0000313" key="7">
    <source>
        <dbReference type="EMBL" id="EFJ30625.1"/>
    </source>
</evidence>
<evidence type="ECO:0000256" key="4">
    <source>
        <dbReference type="SAM" id="MobiDB-lite"/>
    </source>
</evidence>
<proteinExistence type="predicted"/>
<accession>D8RAI4</accession>
<sequence length="315" mass="35522">MEESHYQQQQQQALQELPPAVVKVRWKPNEEQLRMLVRLFEEEGDSINKQRIKEIAVDLARQGDVTEANVHNWFHNRKARAKRKQKQMQQNDGESEVDTDVDSKGKRSKLDHHHHHHHHHHEANATSKIAAATSPPNGTLFLPEFSQPEPQQGNKKSLVSFFVCLSVSCLSRVGFSSFSSLILLDCFQSVTCLAGCLFRGELPVLFFLFLQEFFILSLLFACLVGFLVSLVIRLHVRFSNAAASQASIRRHQLKYENVRKLTDAYSSPPPLGSSATTAAATPPPPPPPSCHRYRAHGQVSDASVRILLLGFSREF</sequence>
<dbReference type="PROSITE" id="PS50071">
    <property type="entry name" value="HOMEOBOX_2"/>
    <property type="match status" value="1"/>
</dbReference>
<dbReference type="Pfam" id="PF00046">
    <property type="entry name" value="Homeodomain"/>
    <property type="match status" value="1"/>
</dbReference>
<keyword evidence="5" id="KW-1133">Transmembrane helix</keyword>
<feature type="region of interest" description="Disordered" evidence="4">
    <location>
        <begin position="266"/>
        <end position="292"/>
    </location>
</feature>
<name>D8RAI4_SELML</name>
<dbReference type="SUPFAM" id="SSF46689">
    <property type="entry name" value="Homeodomain-like"/>
    <property type="match status" value="1"/>
</dbReference>
<dbReference type="KEGG" id="smo:SELMODRAFT_451358"/>
<evidence type="ECO:0000259" key="6">
    <source>
        <dbReference type="PROSITE" id="PS50071"/>
    </source>
</evidence>
<dbReference type="SMART" id="SM00389">
    <property type="entry name" value="HOX"/>
    <property type="match status" value="1"/>
</dbReference>
<dbReference type="InterPro" id="IPR044559">
    <property type="entry name" value="WOX13-like"/>
</dbReference>
<dbReference type="Proteomes" id="UP000001514">
    <property type="component" value="Unassembled WGS sequence"/>
</dbReference>
<keyword evidence="2 3" id="KW-0371">Homeobox</keyword>
<protein>
    <submittedName>
        <fullName evidence="7">Uncharacterized protein WOX9-2</fullName>
    </submittedName>
</protein>
<dbReference type="PANTHER" id="PTHR46777:SF5">
    <property type="entry name" value="WUSCHEL-RELATED HOMEOBOX 13"/>
    <property type="match status" value="1"/>
</dbReference>
<dbReference type="Gene3D" id="1.10.10.60">
    <property type="entry name" value="Homeodomain-like"/>
    <property type="match status" value="1"/>
</dbReference>
<dbReference type="InParanoid" id="D8RAI4"/>
<keyword evidence="5" id="KW-0812">Transmembrane</keyword>
<dbReference type="CDD" id="cd00086">
    <property type="entry name" value="homeodomain"/>
    <property type="match status" value="1"/>
</dbReference>
<keyword evidence="2 3" id="KW-0539">Nucleus</keyword>
<dbReference type="InterPro" id="IPR009057">
    <property type="entry name" value="Homeodomain-like_sf"/>
</dbReference>
<feature type="transmembrane region" description="Helical" evidence="5">
    <location>
        <begin position="204"/>
        <end position="232"/>
    </location>
</feature>
<gene>
    <name evidence="7" type="primary">WOX9-2</name>
    <name evidence="7" type="ORF">SELMODRAFT_451358</name>
</gene>
<keyword evidence="5" id="KW-0472">Membrane</keyword>
<dbReference type="HOGENOM" id="CLU_883961_0_0_1"/>
<evidence type="ECO:0000256" key="3">
    <source>
        <dbReference type="RuleBase" id="RU000682"/>
    </source>
</evidence>
<feature type="compositionally biased region" description="Basic residues" evidence="4">
    <location>
        <begin position="76"/>
        <end position="86"/>
    </location>
</feature>
<feature type="compositionally biased region" description="Basic residues" evidence="4">
    <location>
        <begin position="106"/>
        <end position="121"/>
    </location>
</feature>
<dbReference type="GO" id="GO:0003700">
    <property type="term" value="F:DNA-binding transcription factor activity"/>
    <property type="evidence" value="ECO:0000318"/>
    <property type="project" value="GO_Central"/>
</dbReference>
<dbReference type="PANTHER" id="PTHR46777">
    <property type="entry name" value="WUSCHEL-RELATED HOMEOBOX 13"/>
    <property type="match status" value="1"/>
</dbReference>
<organism evidence="8">
    <name type="scientific">Selaginella moellendorffii</name>
    <name type="common">Spikemoss</name>
    <dbReference type="NCBI Taxonomy" id="88036"/>
    <lineage>
        <taxon>Eukaryota</taxon>
        <taxon>Viridiplantae</taxon>
        <taxon>Streptophyta</taxon>
        <taxon>Embryophyta</taxon>
        <taxon>Tracheophyta</taxon>
        <taxon>Lycopodiopsida</taxon>
        <taxon>Selaginellales</taxon>
        <taxon>Selaginellaceae</taxon>
        <taxon>Selaginella</taxon>
    </lineage>
</organism>
<comment type="subcellular location">
    <subcellularLocation>
        <location evidence="1 2 3">Nucleus</location>
    </subcellularLocation>
</comment>
<evidence type="ECO:0000256" key="1">
    <source>
        <dbReference type="ARBA" id="ARBA00004123"/>
    </source>
</evidence>
<evidence type="ECO:0000256" key="2">
    <source>
        <dbReference type="PROSITE-ProRule" id="PRU00108"/>
    </source>
</evidence>
<dbReference type="Gramene" id="EFJ30625">
    <property type="protein sequence ID" value="EFJ30625"/>
    <property type="gene ID" value="SELMODRAFT_451358"/>
</dbReference>
<evidence type="ECO:0000313" key="8">
    <source>
        <dbReference type="Proteomes" id="UP000001514"/>
    </source>
</evidence>
<feature type="region of interest" description="Disordered" evidence="4">
    <location>
        <begin position="76"/>
        <end position="126"/>
    </location>
</feature>
<feature type="domain" description="Homeobox" evidence="6">
    <location>
        <begin position="19"/>
        <end position="84"/>
    </location>
</feature>
<keyword evidence="2 3" id="KW-0238">DNA-binding</keyword>
<dbReference type="GO" id="GO:0005634">
    <property type="term" value="C:nucleus"/>
    <property type="evidence" value="ECO:0007669"/>
    <property type="project" value="UniProtKB-SubCell"/>
</dbReference>
<keyword evidence="8" id="KW-1185">Reference proteome</keyword>
<evidence type="ECO:0000256" key="5">
    <source>
        <dbReference type="SAM" id="Phobius"/>
    </source>
</evidence>
<reference evidence="7 8" key="1">
    <citation type="journal article" date="2011" name="Science">
        <title>The Selaginella genome identifies genetic changes associated with the evolution of vascular plants.</title>
        <authorList>
            <person name="Banks J.A."/>
            <person name="Nishiyama T."/>
            <person name="Hasebe M."/>
            <person name="Bowman J.L."/>
            <person name="Gribskov M."/>
            <person name="dePamphilis C."/>
            <person name="Albert V.A."/>
            <person name="Aono N."/>
            <person name="Aoyama T."/>
            <person name="Ambrose B.A."/>
            <person name="Ashton N.W."/>
            <person name="Axtell M.J."/>
            <person name="Barker E."/>
            <person name="Barker M.S."/>
            <person name="Bennetzen J.L."/>
            <person name="Bonawitz N.D."/>
            <person name="Chapple C."/>
            <person name="Cheng C."/>
            <person name="Correa L.G."/>
            <person name="Dacre M."/>
            <person name="DeBarry J."/>
            <person name="Dreyer I."/>
            <person name="Elias M."/>
            <person name="Engstrom E.M."/>
            <person name="Estelle M."/>
            <person name="Feng L."/>
            <person name="Finet C."/>
            <person name="Floyd S.K."/>
            <person name="Frommer W.B."/>
            <person name="Fujita T."/>
            <person name="Gramzow L."/>
            <person name="Gutensohn M."/>
            <person name="Harholt J."/>
            <person name="Hattori M."/>
            <person name="Heyl A."/>
            <person name="Hirai T."/>
            <person name="Hiwatashi Y."/>
            <person name="Ishikawa M."/>
            <person name="Iwata M."/>
            <person name="Karol K.G."/>
            <person name="Koehler B."/>
            <person name="Kolukisaoglu U."/>
            <person name="Kubo M."/>
            <person name="Kurata T."/>
            <person name="Lalonde S."/>
            <person name="Li K."/>
            <person name="Li Y."/>
            <person name="Litt A."/>
            <person name="Lyons E."/>
            <person name="Manning G."/>
            <person name="Maruyama T."/>
            <person name="Michael T.P."/>
            <person name="Mikami K."/>
            <person name="Miyazaki S."/>
            <person name="Morinaga S."/>
            <person name="Murata T."/>
            <person name="Mueller-Roeber B."/>
            <person name="Nelson D.R."/>
            <person name="Obara M."/>
            <person name="Oguri Y."/>
            <person name="Olmstead R.G."/>
            <person name="Onodera N."/>
            <person name="Petersen B.L."/>
            <person name="Pils B."/>
            <person name="Prigge M."/>
            <person name="Rensing S.A."/>
            <person name="Riano-Pachon D.M."/>
            <person name="Roberts A.W."/>
            <person name="Sato Y."/>
            <person name="Scheller H.V."/>
            <person name="Schulz B."/>
            <person name="Schulz C."/>
            <person name="Shakirov E.V."/>
            <person name="Shibagaki N."/>
            <person name="Shinohara N."/>
            <person name="Shippen D.E."/>
            <person name="Soerensen I."/>
            <person name="Sotooka R."/>
            <person name="Sugimoto N."/>
            <person name="Sugita M."/>
            <person name="Sumikawa N."/>
            <person name="Tanurdzic M."/>
            <person name="Theissen G."/>
            <person name="Ulvskov P."/>
            <person name="Wakazuki S."/>
            <person name="Weng J.K."/>
            <person name="Willats W.W."/>
            <person name="Wipf D."/>
            <person name="Wolf P.G."/>
            <person name="Yang L."/>
            <person name="Zimmer A.D."/>
            <person name="Zhu Q."/>
            <person name="Mitros T."/>
            <person name="Hellsten U."/>
            <person name="Loque D."/>
            <person name="Otillar R."/>
            <person name="Salamov A."/>
            <person name="Schmutz J."/>
            <person name="Shapiro H."/>
            <person name="Lindquist E."/>
            <person name="Lucas S."/>
            <person name="Rokhsar D."/>
            <person name="Grigoriev I.V."/>
        </authorList>
    </citation>
    <scope>NUCLEOTIDE SEQUENCE [LARGE SCALE GENOMIC DNA]</scope>
</reference>
<dbReference type="InterPro" id="IPR001356">
    <property type="entry name" value="HD"/>
</dbReference>
<dbReference type="EMBL" id="GL377575">
    <property type="protein sequence ID" value="EFJ30625.1"/>
    <property type="molecule type" value="Genomic_DNA"/>
</dbReference>
<dbReference type="AlphaFoldDB" id="D8RAI4"/>